<evidence type="ECO:0000256" key="1">
    <source>
        <dbReference type="SAM" id="MobiDB-lite"/>
    </source>
</evidence>
<keyword evidence="3" id="KW-1185">Reference proteome</keyword>
<evidence type="ECO:0000313" key="3">
    <source>
        <dbReference type="Proteomes" id="UP000708208"/>
    </source>
</evidence>
<evidence type="ECO:0000313" key="2">
    <source>
        <dbReference type="EMBL" id="CAG7830839.1"/>
    </source>
</evidence>
<feature type="non-terminal residue" evidence="2">
    <location>
        <position position="68"/>
    </location>
</feature>
<proteinExistence type="predicted"/>
<gene>
    <name evidence="2" type="ORF">AFUS01_LOCUS40615</name>
</gene>
<dbReference type="EMBL" id="CAJVCH010557803">
    <property type="protein sequence ID" value="CAG7830839.1"/>
    <property type="molecule type" value="Genomic_DNA"/>
</dbReference>
<dbReference type="AlphaFoldDB" id="A0A8J2LEJ9"/>
<name>A0A8J2LEJ9_9HEXA</name>
<dbReference type="Proteomes" id="UP000708208">
    <property type="component" value="Unassembled WGS sequence"/>
</dbReference>
<feature type="non-terminal residue" evidence="2">
    <location>
        <position position="1"/>
    </location>
</feature>
<sequence length="68" mass="7584">NAVMYTTALDGTIFETPENTRILNETYTIETHSIDSTSSKGDVVNSKSGERGYKTTRISQIPKLNFLQ</sequence>
<protein>
    <submittedName>
        <fullName evidence="2">Uncharacterized protein</fullName>
    </submittedName>
</protein>
<comment type="caution">
    <text evidence="2">The sequence shown here is derived from an EMBL/GenBank/DDBJ whole genome shotgun (WGS) entry which is preliminary data.</text>
</comment>
<reference evidence="2" key="1">
    <citation type="submission" date="2021-06" db="EMBL/GenBank/DDBJ databases">
        <authorList>
            <person name="Hodson N. C."/>
            <person name="Mongue J. A."/>
            <person name="Jaron S. K."/>
        </authorList>
    </citation>
    <scope>NUCLEOTIDE SEQUENCE</scope>
</reference>
<organism evidence="2 3">
    <name type="scientific">Allacma fusca</name>
    <dbReference type="NCBI Taxonomy" id="39272"/>
    <lineage>
        <taxon>Eukaryota</taxon>
        <taxon>Metazoa</taxon>
        <taxon>Ecdysozoa</taxon>
        <taxon>Arthropoda</taxon>
        <taxon>Hexapoda</taxon>
        <taxon>Collembola</taxon>
        <taxon>Symphypleona</taxon>
        <taxon>Sminthuridae</taxon>
        <taxon>Allacma</taxon>
    </lineage>
</organism>
<feature type="region of interest" description="Disordered" evidence="1">
    <location>
        <begin position="34"/>
        <end position="55"/>
    </location>
</feature>
<accession>A0A8J2LEJ9</accession>